<reference evidence="1 2" key="1">
    <citation type="submission" date="2018-08" db="EMBL/GenBank/DDBJ databases">
        <title>Recombination of ecologically and evolutionarily significant loci maintains genetic cohesion in the Pseudomonas syringae species complex.</title>
        <authorList>
            <person name="Dillon M."/>
            <person name="Thakur S."/>
            <person name="Almeida R.N.D."/>
            <person name="Weir B.S."/>
            <person name="Guttman D.S."/>
        </authorList>
    </citation>
    <scope>NUCLEOTIDE SEQUENCE [LARGE SCALE GENOMIC DNA]</scope>
    <source>
        <strain evidence="1 2">88_10</strain>
    </source>
</reference>
<dbReference type="AlphaFoldDB" id="A0A3M2TY38"/>
<name>A0A3M2TY38_PSEYM</name>
<evidence type="ECO:0000313" key="1">
    <source>
        <dbReference type="EMBL" id="RML19647.1"/>
    </source>
</evidence>
<organism evidence="1 2">
    <name type="scientific">Pseudomonas syringae pv. maculicola</name>
    <dbReference type="NCBI Taxonomy" id="59511"/>
    <lineage>
        <taxon>Bacteria</taxon>
        <taxon>Pseudomonadati</taxon>
        <taxon>Pseudomonadota</taxon>
        <taxon>Gammaproteobacteria</taxon>
        <taxon>Pseudomonadales</taxon>
        <taxon>Pseudomonadaceae</taxon>
        <taxon>Pseudomonas</taxon>
    </lineage>
</organism>
<dbReference type="Proteomes" id="UP000282378">
    <property type="component" value="Unassembled WGS sequence"/>
</dbReference>
<comment type="caution">
    <text evidence="1">The sequence shown here is derived from an EMBL/GenBank/DDBJ whole genome shotgun (WGS) entry which is preliminary data.</text>
</comment>
<dbReference type="EMBL" id="RBNL01004967">
    <property type="protein sequence ID" value="RML19647.1"/>
    <property type="molecule type" value="Genomic_DNA"/>
</dbReference>
<proteinExistence type="predicted"/>
<gene>
    <name evidence="1" type="ORF">APX70_200409</name>
</gene>
<protein>
    <submittedName>
        <fullName evidence="1">Uncharacterized protein</fullName>
    </submittedName>
</protein>
<sequence>MFDQLGIEVTERSHKERLLRIRLSDQVMREMGLSPKASQRMDVTLDRLLASNRPDTHMLDLNSKLMQYLLGKACEYDFGGLAAMLQAPELGEGALLGAMLRWQGPQGKRMRQEFVAIQVDDGKAKLNHAKVSQWLMRPAEYSVLSPDGQTSKLLFKAAEEMANQRLADASNRYLIPENLDWAAAGWTH</sequence>
<evidence type="ECO:0000313" key="2">
    <source>
        <dbReference type="Proteomes" id="UP000282378"/>
    </source>
</evidence>
<accession>A0A3M2TY38</accession>